<evidence type="ECO:0000313" key="3">
    <source>
        <dbReference type="Proteomes" id="UP001153076"/>
    </source>
</evidence>
<evidence type="ECO:0000313" key="2">
    <source>
        <dbReference type="EMBL" id="KAJ8446986.1"/>
    </source>
</evidence>
<dbReference type="EMBL" id="JAKOGI010000044">
    <property type="protein sequence ID" value="KAJ8446986.1"/>
    <property type="molecule type" value="Genomic_DNA"/>
</dbReference>
<feature type="region of interest" description="Disordered" evidence="1">
    <location>
        <begin position="86"/>
        <end position="114"/>
    </location>
</feature>
<evidence type="ECO:0000256" key="1">
    <source>
        <dbReference type="SAM" id="MobiDB-lite"/>
    </source>
</evidence>
<organism evidence="2 3">
    <name type="scientific">Carnegiea gigantea</name>
    <dbReference type="NCBI Taxonomy" id="171969"/>
    <lineage>
        <taxon>Eukaryota</taxon>
        <taxon>Viridiplantae</taxon>
        <taxon>Streptophyta</taxon>
        <taxon>Embryophyta</taxon>
        <taxon>Tracheophyta</taxon>
        <taxon>Spermatophyta</taxon>
        <taxon>Magnoliopsida</taxon>
        <taxon>eudicotyledons</taxon>
        <taxon>Gunneridae</taxon>
        <taxon>Pentapetalae</taxon>
        <taxon>Caryophyllales</taxon>
        <taxon>Cactineae</taxon>
        <taxon>Cactaceae</taxon>
        <taxon>Cactoideae</taxon>
        <taxon>Echinocereeae</taxon>
        <taxon>Carnegiea</taxon>
    </lineage>
</organism>
<accession>A0A9Q1QMH7</accession>
<proteinExistence type="predicted"/>
<gene>
    <name evidence="2" type="ORF">Cgig2_006614</name>
</gene>
<sequence length="166" mass="18685">MGFPCSLTTDEIVIYVLDNFEWYHREVVFPPRPLPSDYEELCLDFDLAVVEEYADAVKLGVLHRWMIEPTKSCGGTLSRHRWGVTGAESWRPGGTKHPATWKRKRPQGQTTKPPSLVVALRSKARLGMTFTMGILVQPSGPGPEWAAPWSFSRIGSLYDGDTCARY</sequence>
<reference evidence="2" key="1">
    <citation type="submission" date="2022-04" db="EMBL/GenBank/DDBJ databases">
        <title>Carnegiea gigantea Genome sequencing and assembly v2.</title>
        <authorList>
            <person name="Copetti D."/>
            <person name="Sanderson M.J."/>
            <person name="Burquez A."/>
            <person name="Wojciechowski M.F."/>
        </authorList>
    </citation>
    <scope>NUCLEOTIDE SEQUENCE</scope>
    <source>
        <strain evidence="2">SGP5-SGP5p</strain>
        <tissue evidence="2">Aerial part</tissue>
    </source>
</reference>
<name>A0A9Q1QMH7_9CARY</name>
<dbReference type="Proteomes" id="UP001153076">
    <property type="component" value="Unassembled WGS sequence"/>
</dbReference>
<protein>
    <submittedName>
        <fullName evidence="2">Uncharacterized protein</fullName>
    </submittedName>
</protein>
<keyword evidence="3" id="KW-1185">Reference proteome</keyword>
<comment type="caution">
    <text evidence="2">The sequence shown here is derived from an EMBL/GenBank/DDBJ whole genome shotgun (WGS) entry which is preliminary data.</text>
</comment>
<dbReference type="AlphaFoldDB" id="A0A9Q1QMH7"/>